<gene>
    <name evidence="1" type="ORF">JYU34_008642</name>
</gene>
<evidence type="ECO:0000313" key="1">
    <source>
        <dbReference type="EMBL" id="KAG7306063.1"/>
    </source>
</evidence>
<comment type="caution">
    <text evidence="1">The sequence shown here is derived from an EMBL/GenBank/DDBJ whole genome shotgun (WGS) entry which is preliminary data.</text>
</comment>
<name>A0ABQ7QME7_PLUXY</name>
<organism evidence="1 2">
    <name type="scientific">Plutella xylostella</name>
    <name type="common">Diamondback moth</name>
    <name type="synonym">Plutella maculipennis</name>
    <dbReference type="NCBI Taxonomy" id="51655"/>
    <lineage>
        <taxon>Eukaryota</taxon>
        <taxon>Metazoa</taxon>
        <taxon>Ecdysozoa</taxon>
        <taxon>Arthropoda</taxon>
        <taxon>Hexapoda</taxon>
        <taxon>Insecta</taxon>
        <taxon>Pterygota</taxon>
        <taxon>Neoptera</taxon>
        <taxon>Endopterygota</taxon>
        <taxon>Lepidoptera</taxon>
        <taxon>Glossata</taxon>
        <taxon>Ditrysia</taxon>
        <taxon>Yponomeutoidea</taxon>
        <taxon>Plutellidae</taxon>
        <taxon>Plutella</taxon>
    </lineage>
</organism>
<reference evidence="1 2" key="1">
    <citation type="submission" date="2021-06" db="EMBL/GenBank/DDBJ databases">
        <title>A haploid diamondback moth (Plutella xylostella L.) genome assembly resolves 31 chromosomes and identifies a diamide resistance mutation.</title>
        <authorList>
            <person name="Ward C.M."/>
            <person name="Perry K.D."/>
            <person name="Baker G."/>
            <person name="Powis K."/>
            <person name="Heckel D.G."/>
            <person name="Baxter S.W."/>
        </authorList>
    </citation>
    <scope>NUCLEOTIDE SEQUENCE [LARGE SCALE GENOMIC DNA]</scope>
    <source>
        <strain evidence="1 2">LV</strain>
        <tissue evidence="1">Single pupa</tissue>
    </source>
</reference>
<evidence type="ECO:0000313" key="2">
    <source>
        <dbReference type="Proteomes" id="UP000823941"/>
    </source>
</evidence>
<dbReference type="EMBL" id="JAHIBW010000012">
    <property type="protein sequence ID" value="KAG7306063.1"/>
    <property type="molecule type" value="Genomic_DNA"/>
</dbReference>
<protein>
    <submittedName>
        <fullName evidence="1">Uncharacterized protein</fullName>
    </submittedName>
</protein>
<sequence length="98" mass="10308">MAPRPPTPPSVSPVSDEPKYLAPALAGIAESLSLLGLTPESLALSVGESLADRYLASLRVRTEPRLPLGGCAPPRAAPPDPALQLFSNDFMNYLNQIA</sequence>
<dbReference type="Proteomes" id="UP000823941">
    <property type="component" value="Chromosome 12"/>
</dbReference>
<keyword evidence="2" id="KW-1185">Reference proteome</keyword>
<proteinExistence type="predicted"/>
<accession>A0ABQ7QME7</accession>